<proteinExistence type="predicted"/>
<reference evidence="1 2" key="1">
    <citation type="submission" date="2016-01" db="EMBL/GenBank/DDBJ databases">
        <title>Genome sequencing of Roseivirga spongicola UST030701-084.</title>
        <authorList>
            <person name="Selvaratnam C."/>
            <person name="Thevarajoo S."/>
            <person name="Goh K.M."/>
            <person name="Ee R."/>
            <person name="Chan K.-G."/>
            <person name="Chong C.S."/>
        </authorList>
    </citation>
    <scope>NUCLEOTIDE SEQUENCE [LARGE SCALE GENOMIC DNA]</scope>
    <source>
        <strain evidence="1 2">UST030701-084</strain>
    </source>
</reference>
<evidence type="ECO:0008006" key="3">
    <source>
        <dbReference type="Google" id="ProtNLM"/>
    </source>
</evidence>
<evidence type="ECO:0000313" key="1">
    <source>
        <dbReference type="EMBL" id="KYG78433.1"/>
    </source>
</evidence>
<comment type="caution">
    <text evidence="1">The sequence shown here is derived from an EMBL/GenBank/DDBJ whole genome shotgun (WGS) entry which is preliminary data.</text>
</comment>
<evidence type="ECO:0000313" key="2">
    <source>
        <dbReference type="Proteomes" id="UP000075606"/>
    </source>
</evidence>
<sequence>MFAQNGPLGLWAVNEVMVGDRNVTPTAKWFLFQKDGSLTSGNGNIENFSSFYQYDATKKELTQSNGSEPDPYGSFKTELTKSHMTWERLEDGMKVIVQLTKVDKKPKAPWDLLQGGWTEVGFEKTNLETGVGVIADVESTKYFFMWDRAYRRTNEFGKIMETGIWHIGGHSNEIWTITNSDNTKTIWELTFDGETMIWSQQRGNELIKVYFERDND</sequence>
<dbReference type="Proteomes" id="UP000075606">
    <property type="component" value="Unassembled WGS sequence"/>
</dbReference>
<dbReference type="EMBL" id="LRPC01000001">
    <property type="protein sequence ID" value="KYG78433.1"/>
    <property type="molecule type" value="Genomic_DNA"/>
</dbReference>
<accession>A0A150XID0</accession>
<name>A0A150XID0_9BACT</name>
<protein>
    <recommendedName>
        <fullName evidence="3">Lipocalin-like domain-containing protein</fullName>
    </recommendedName>
</protein>
<dbReference type="AlphaFoldDB" id="A0A150XID0"/>
<gene>
    <name evidence="1" type="ORF">AWW68_06605</name>
</gene>
<organism evidence="1 2">
    <name type="scientific">Roseivirga spongicola</name>
    <dbReference type="NCBI Taxonomy" id="333140"/>
    <lineage>
        <taxon>Bacteria</taxon>
        <taxon>Pseudomonadati</taxon>
        <taxon>Bacteroidota</taxon>
        <taxon>Cytophagia</taxon>
        <taxon>Cytophagales</taxon>
        <taxon>Roseivirgaceae</taxon>
        <taxon>Roseivirga</taxon>
    </lineage>
</organism>
<keyword evidence="2" id="KW-1185">Reference proteome</keyword>
<dbReference type="STRING" id="333140.AWW68_06605"/>